<evidence type="ECO:0000313" key="3">
    <source>
        <dbReference type="Proteomes" id="UP001428341"/>
    </source>
</evidence>
<organism evidence="2 3">
    <name type="scientific">Citrus x changshan-huyou</name>
    <dbReference type="NCBI Taxonomy" id="2935761"/>
    <lineage>
        <taxon>Eukaryota</taxon>
        <taxon>Viridiplantae</taxon>
        <taxon>Streptophyta</taxon>
        <taxon>Embryophyta</taxon>
        <taxon>Tracheophyta</taxon>
        <taxon>Spermatophyta</taxon>
        <taxon>Magnoliopsida</taxon>
        <taxon>eudicotyledons</taxon>
        <taxon>Gunneridae</taxon>
        <taxon>Pentapetalae</taxon>
        <taxon>rosids</taxon>
        <taxon>malvids</taxon>
        <taxon>Sapindales</taxon>
        <taxon>Rutaceae</taxon>
        <taxon>Aurantioideae</taxon>
        <taxon>Citrus</taxon>
    </lineage>
</organism>
<gene>
    <name evidence="2" type="ORF">WN944_014154</name>
</gene>
<sequence>MLKTIIFFNLFIVFIIIMISSSAARSSAFESAFTNIVGASEPATCEQKVVSIFVMTRANTSVTIFVAAGPTCFQILPALSIRHHHPIMVLSIQAN</sequence>
<proteinExistence type="predicted"/>
<dbReference type="Proteomes" id="UP001428341">
    <property type="component" value="Unassembled WGS sequence"/>
</dbReference>
<dbReference type="EMBL" id="JBCGBO010000005">
    <property type="protein sequence ID" value="KAK9198967.1"/>
    <property type="molecule type" value="Genomic_DNA"/>
</dbReference>
<keyword evidence="1" id="KW-1133">Transmembrane helix</keyword>
<accession>A0AAP0QPT2</accession>
<evidence type="ECO:0000256" key="1">
    <source>
        <dbReference type="SAM" id="Phobius"/>
    </source>
</evidence>
<name>A0AAP0QPT2_9ROSI</name>
<protein>
    <submittedName>
        <fullName evidence="2">Uncharacterized protein</fullName>
    </submittedName>
</protein>
<dbReference type="AlphaFoldDB" id="A0AAP0QPT2"/>
<comment type="caution">
    <text evidence="2">The sequence shown here is derived from an EMBL/GenBank/DDBJ whole genome shotgun (WGS) entry which is preliminary data.</text>
</comment>
<evidence type="ECO:0000313" key="2">
    <source>
        <dbReference type="EMBL" id="KAK9198967.1"/>
    </source>
</evidence>
<feature type="transmembrane region" description="Helical" evidence="1">
    <location>
        <begin position="6"/>
        <end position="24"/>
    </location>
</feature>
<reference evidence="2 3" key="1">
    <citation type="submission" date="2024-05" db="EMBL/GenBank/DDBJ databases">
        <title>Haplotype-resolved chromosome-level genome assembly of Huyou (Citrus changshanensis).</title>
        <authorList>
            <person name="Miao C."/>
            <person name="Chen W."/>
            <person name="Wu Y."/>
            <person name="Wang L."/>
            <person name="Zhao S."/>
            <person name="Grierson D."/>
            <person name="Xu C."/>
            <person name="Chen K."/>
        </authorList>
    </citation>
    <scope>NUCLEOTIDE SEQUENCE [LARGE SCALE GENOMIC DNA]</scope>
    <source>
        <strain evidence="2">01-14</strain>
        <tissue evidence="2">Leaf</tissue>
    </source>
</reference>
<keyword evidence="3" id="KW-1185">Reference proteome</keyword>
<keyword evidence="1" id="KW-0812">Transmembrane</keyword>
<keyword evidence="1" id="KW-0472">Membrane</keyword>